<dbReference type="RefSeq" id="XP_025396329.1">
    <property type="nucleotide sequence ID" value="XM_025537964.1"/>
</dbReference>
<dbReference type="AlphaFoldDB" id="A0A317VF71"/>
<evidence type="ECO:0000256" key="1">
    <source>
        <dbReference type="SAM" id="MobiDB-lite"/>
    </source>
</evidence>
<dbReference type="GeneID" id="37060201"/>
<dbReference type="InterPro" id="IPR036568">
    <property type="entry name" value="GGCT-like_sf"/>
</dbReference>
<feature type="domain" description="Gamma-glutamylcyclotransferase AIG2-like" evidence="2">
    <location>
        <begin position="85"/>
        <end position="151"/>
    </location>
</feature>
<proteinExistence type="predicted"/>
<dbReference type="InterPro" id="IPR013024">
    <property type="entry name" value="GGCT-like"/>
</dbReference>
<dbReference type="InterPro" id="IPR009288">
    <property type="entry name" value="AIG2-like_dom"/>
</dbReference>
<reference evidence="3 4" key="1">
    <citation type="submission" date="2016-12" db="EMBL/GenBank/DDBJ databases">
        <title>The genomes of Aspergillus section Nigri reveals drivers in fungal speciation.</title>
        <authorList>
            <consortium name="DOE Joint Genome Institute"/>
            <person name="Vesth T.C."/>
            <person name="Nybo J."/>
            <person name="Theobald S."/>
            <person name="Brandl J."/>
            <person name="Frisvad J.C."/>
            <person name="Nielsen K.F."/>
            <person name="Lyhne E.K."/>
            <person name="Kogle M.E."/>
            <person name="Kuo A."/>
            <person name="Riley R."/>
            <person name="Clum A."/>
            <person name="Nolan M."/>
            <person name="Lipzen A."/>
            <person name="Salamov A."/>
            <person name="Henrissat B."/>
            <person name="Wiebenga A."/>
            <person name="De Vries R.P."/>
            <person name="Grigoriev I.V."/>
            <person name="Mortensen U.H."/>
            <person name="Andersen M.R."/>
            <person name="Baker S.E."/>
        </authorList>
    </citation>
    <scope>NUCLEOTIDE SEQUENCE [LARGE SCALE GENOMIC DNA]</scope>
    <source>
        <strain evidence="3 4">CBS 117.55</strain>
    </source>
</reference>
<dbReference type="EMBL" id="MSFL01000027">
    <property type="protein sequence ID" value="PWY71737.1"/>
    <property type="molecule type" value="Genomic_DNA"/>
</dbReference>
<evidence type="ECO:0000259" key="2">
    <source>
        <dbReference type="Pfam" id="PF06094"/>
    </source>
</evidence>
<dbReference type="VEuPathDB" id="FungiDB:BO70DRAFT_122243"/>
<dbReference type="OrthoDB" id="3262926at2759"/>
<feature type="compositionally biased region" description="Low complexity" evidence="1">
    <location>
        <begin position="43"/>
        <end position="59"/>
    </location>
</feature>
<dbReference type="Pfam" id="PF06094">
    <property type="entry name" value="GGACT"/>
    <property type="match status" value="1"/>
</dbReference>
<dbReference type="Proteomes" id="UP000247233">
    <property type="component" value="Unassembled WGS sequence"/>
</dbReference>
<protein>
    <recommendedName>
        <fullName evidence="2">Gamma-glutamylcyclotransferase AIG2-like domain-containing protein</fullName>
    </recommendedName>
</protein>
<gene>
    <name evidence="3" type="ORF">BO70DRAFT_122243</name>
</gene>
<evidence type="ECO:0000313" key="4">
    <source>
        <dbReference type="Proteomes" id="UP000247233"/>
    </source>
</evidence>
<name>A0A317VF71_9EURO</name>
<organism evidence="3 4">
    <name type="scientific">Aspergillus heteromorphus CBS 117.55</name>
    <dbReference type="NCBI Taxonomy" id="1448321"/>
    <lineage>
        <taxon>Eukaryota</taxon>
        <taxon>Fungi</taxon>
        <taxon>Dikarya</taxon>
        <taxon>Ascomycota</taxon>
        <taxon>Pezizomycotina</taxon>
        <taxon>Eurotiomycetes</taxon>
        <taxon>Eurotiomycetidae</taxon>
        <taxon>Eurotiales</taxon>
        <taxon>Aspergillaceae</taxon>
        <taxon>Aspergillus</taxon>
        <taxon>Aspergillus subgen. Circumdati</taxon>
    </lineage>
</organism>
<comment type="caution">
    <text evidence="3">The sequence shown here is derived from an EMBL/GenBank/DDBJ whole genome shotgun (WGS) entry which is preliminary data.</text>
</comment>
<feature type="non-terminal residue" evidence="3">
    <location>
        <position position="153"/>
    </location>
</feature>
<evidence type="ECO:0000313" key="3">
    <source>
        <dbReference type="EMBL" id="PWY71737.1"/>
    </source>
</evidence>
<sequence>MRNQRAPTHPRGPGKEEERATTTLHHLPLHTMPPSQRPPHFYTATATANPPTSPPSTHTQYTILLRHSNRPGSGKKNPRPARGEPQLRKAEVFGYTIAKWGDYPALINGKQGDVVTGSAYLVRSEEEARKLADYETNAYEVVDCWIYFKDGRR</sequence>
<keyword evidence="4" id="KW-1185">Reference proteome</keyword>
<feature type="region of interest" description="Disordered" evidence="1">
    <location>
        <begin position="1"/>
        <end position="87"/>
    </location>
</feature>
<feature type="compositionally biased region" description="Low complexity" evidence="1">
    <location>
        <begin position="21"/>
        <end position="34"/>
    </location>
</feature>
<dbReference type="Gene3D" id="3.10.490.10">
    <property type="entry name" value="Gamma-glutamyl cyclotransferase-like"/>
    <property type="match status" value="1"/>
</dbReference>
<dbReference type="CDD" id="cd06661">
    <property type="entry name" value="GGCT_like"/>
    <property type="match status" value="1"/>
</dbReference>
<dbReference type="SUPFAM" id="SSF110857">
    <property type="entry name" value="Gamma-glutamyl cyclotransferase-like"/>
    <property type="match status" value="1"/>
</dbReference>
<accession>A0A317VF71</accession>